<dbReference type="SMART" id="SM00119">
    <property type="entry name" value="HECTc"/>
    <property type="match status" value="1"/>
</dbReference>
<reference evidence="8 9" key="1">
    <citation type="submission" date="2019-01" db="EMBL/GenBank/DDBJ databases">
        <title>Genomes sequencing and comparative genomics of infectious freshwater microsporidia, Cucumispora dikerogammari and Thelohania contejeani.</title>
        <authorList>
            <person name="Cormier A."/>
            <person name="Giraud I."/>
            <person name="Wattier R."/>
            <person name="Teixeira M."/>
            <person name="Grandjean F."/>
            <person name="Rigaud T."/>
            <person name="Cordaux R."/>
        </authorList>
    </citation>
    <scope>NUCLEOTIDE SEQUENCE [LARGE SCALE GENOMIC DNA]</scope>
    <source>
        <strain evidence="8">T1</strain>
        <tissue evidence="8">Spores</tissue>
    </source>
</reference>
<evidence type="ECO:0000256" key="1">
    <source>
        <dbReference type="ARBA" id="ARBA00000885"/>
    </source>
</evidence>
<evidence type="ECO:0000313" key="8">
    <source>
        <dbReference type="EMBL" id="KAF7682717.1"/>
    </source>
</evidence>
<evidence type="ECO:0000259" key="7">
    <source>
        <dbReference type="PROSITE" id="PS50237"/>
    </source>
</evidence>
<gene>
    <name evidence="8" type="ORF">TCON_2066</name>
</gene>
<feature type="domain" description="HECT" evidence="7">
    <location>
        <begin position="78"/>
        <end position="356"/>
    </location>
</feature>
<dbReference type="EMBL" id="SBIQ01000195">
    <property type="protein sequence ID" value="KAF7682717.1"/>
    <property type="molecule type" value="Genomic_DNA"/>
</dbReference>
<protein>
    <recommendedName>
        <fullName evidence="3">HECT-type E3 ubiquitin transferase</fullName>
        <ecNumber evidence="3">2.3.2.26</ecNumber>
    </recommendedName>
</protein>
<proteinExistence type="predicted"/>
<name>A0ABQ7HX35_9MICR</name>
<dbReference type="Pfam" id="PF00632">
    <property type="entry name" value="HECT"/>
    <property type="match status" value="1"/>
</dbReference>
<evidence type="ECO:0000256" key="3">
    <source>
        <dbReference type="ARBA" id="ARBA00012485"/>
    </source>
</evidence>
<evidence type="ECO:0000256" key="5">
    <source>
        <dbReference type="ARBA" id="ARBA00022786"/>
    </source>
</evidence>
<evidence type="ECO:0000256" key="4">
    <source>
        <dbReference type="ARBA" id="ARBA00022679"/>
    </source>
</evidence>
<comment type="pathway">
    <text evidence="2">Protein modification; protein ubiquitination.</text>
</comment>
<dbReference type="InterPro" id="IPR050409">
    <property type="entry name" value="E3_ubiq-protein_ligase"/>
</dbReference>
<keyword evidence="5 6" id="KW-0833">Ubl conjugation pathway</keyword>
<dbReference type="PANTHER" id="PTHR11254">
    <property type="entry name" value="HECT DOMAIN UBIQUITIN-PROTEIN LIGASE"/>
    <property type="match status" value="1"/>
</dbReference>
<comment type="caution">
    <text evidence="6">Lacks conserved residue(s) required for the propagation of feature annotation.</text>
</comment>
<dbReference type="Proteomes" id="UP001516464">
    <property type="component" value="Unassembled WGS sequence"/>
</dbReference>
<dbReference type="Gene3D" id="3.30.2410.10">
    <property type="entry name" value="Hect, E3 ligase catalytic domain"/>
    <property type="match status" value="1"/>
</dbReference>
<evidence type="ECO:0000256" key="6">
    <source>
        <dbReference type="PROSITE-ProRule" id="PRU00104"/>
    </source>
</evidence>
<dbReference type="SUPFAM" id="SSF56204">
    <property type="entry name" value="Hect, E3 ligase catalytic domain"/>
    <property type="match status" value="1"/>
</dbReference>
<dbReference type="PROSITE" id="PS50237">
    <property type="entry name" value="HECT"/>
    <property type="match status" value="1"/>
</dbReference>
<dbReference type="PANTHER" id="PTHR11254:SF440">
    <property type="entry name" value="E3 UBIQUITIN-PROTEIN LIGASE NEDD-4"/>
    <property type="match status" value="1"/>
</dbReference>
<dbReference type="EC" id="2.3.2.26" evidence="3"/>
<keyword evidence="9" id="KW-1185">Reference proteome</keyword>
<keyword evidence="4" id="KW-0808">Transferase</keyword>
<dbReference type="Gene3D" id="3.90.1750.10">
    <property type="entry name" value="Hect, E3 ligase catalytic domains"/>
    <property type="match status" value="1"/>
</dbReference>
<dbReference type="InterPro" id="IPR035983">
    <property type="entry name" value="Hect_E3_ubiquitin_ligase"/>
</dbReference>
<comment type="caution">
    <text evidence="8">The sequence shown here is derived from an EMBL/GenBank/DDBJ whole genome shotgun (WGS) entry which is preliminary data.</text>
</comment>
<organism evidence="8 9">
    <name type="scientific">Astathelohania contejeani</name>
    <dbReference type="NCBI Taxonomy" id="164912"/>
    <lineage>
        <taxon>Eukaryota</taxon>
        <taxon>Fungi</taxon>
        <taxon>Fungi incertae sedis</taxon>
        <taxon>Microsporidia</taxon>
        <taxon>Astathelohaniidae</taxon>
        <taxon>Astathelohania</taxon>
    </lineage>
</organism>
<accession>A0ABQ7HX35</accession>
<sequence length="408" mass="48356">MNIKLYLISLYHDILSIFSNTFVDKKECDSVSIWYNKFYDKINWKNIKPSLFFIDDKNILNSSLDNFASSSGNYKLCIKKNVKIVFSYNLRHNLNHDNTNEWVKCLSLEYLKNELGLFNCINKDKRIYEPNYFNRNINMQSVHDKYILFGRMIGIILKKRLFLPFKLPHYVFKLLLCEEIDENDIIFLNKKFLKNVYMIKNKIKSKFQKRSKCVQIKNNEIKENKSMKNRYDQICSDDFVDKSNIRYCPNISDDIINCLEIIINSIKLGLLDTIDSSAFNSLSSHQLEILINGSDNKIVVEEWRKKTYYLNIDSKSDVVKWFWRYMKGLSKKEIENLYFLFTGLYDKPLGGLVNLEYFFNISSSNDGKCHYIQSSGVLYLAKSKNYKHFKNSFDSMVKSLKSEIIFFD</sequence>
<dbReference type="InterPro" id="IPR000569">
    <property type="entry name" value="HECT_dom"/>
</dbReference>
<evidence type="ECO:0000256" key="2">
    <source>
        <dbReference type="ARBA" id="ARBA00004906"/>
    </source>
</evidence>
<comment type="catalytic activity">
    <reaction evidence="1">
        <text>S-ubiquitinyl-[E2 ubiquitin-conjugating enzyme]-L-cysteine + [acceptor protein]-L-lysine = [E2 ubiquitin-conjugating enzyme]-L-cysteine + N(6)-ubiquitinyl-[acceptor protein]-L-lysine.</text>
        <dbReference type="EC" id="2.3.2.26"/>
    </reaction>
</comment>
<dbReference type="Gene3D" id="3.30.2160.10">
    <property type="entry name" value="Hect, E3 ligase catalytic domain"/>
    <property type="match status" value="1"/>
</dbReference>
<evidence type="ECO:0000313" key="9">
    <source>
        <dbReference type="Proteomes" id="UP001516464"/>
    </source>
</evidence>